<accession>A0A445N055</accession>
<proteinExistence type="predicted"/>
<protein>
    <submittedName>
        <fullName evidence="2">Putative P-loop ATPase</fullName>
    </submittedName>
</protein>
<dbReference type="InterPro" id="IPR052754">
    <property type="entry name" value="NTPase_KAP_P-loop"/>
</dbReference>
<dbReference type="InterPro" id="IPR011646">
    <property type="entry name" value="KAP_P-loop"/>
</dbReference>
<dbReference type="AlphaFoldDB" id="A0A445N055"/>
<reference evidence="2" key="1">
    <citation type="submission" date="2018-01" db="EMBL/GenBank/DDBJ databases">
        <authorList>
            <person name="Regsiter A."/>
            <person name="William W."/>
        </authorList>
    </citation>
    <scope>NUCLEOTIDE SEQUENCE</scope>
    <source>
        <strain evidence="2">TRIP AH-1</strain>
    </source>
</reference>
<dbReference type="EMBL" id="OJIN01000184">
    <property type="protein sequence ID" value="SPD75138.1"/>
    <property type="molecule type" value="Genomic_DNA"/>
</dbReference>
<sequence>MWPDHETAIDLLGIKHLKDAVLDIIKDSKLHPATIGIFGDWGSGKSSLIKMVTEELNNDSAALVIEFNGWLFESYDDAKSALMETVVDELVRKTPTDKSGEVKKLAVRLLRKINWFRLGGKAIQYGVTAAATGGIGVLTAALTDLPSLAKKAGQLLEEIDPTKAEEIFKEETKLSISRNIRAFRSEFQTVLEKSGFSTVVITIDDLDRCLPSTIIETLEAIRLFLYVPKTAFILGADERLVKYAVRSRFPELPGDRTDVGRDYLEKLVQYTVRIPPMTRADTENYIALLLTQGKIEQSDYNKCIQWALNSDSIQEGRTFTATDASGLFGQLSDDLREDLALSQRIGTVLGMGLNGNPRQCKRFLNTLIMRIKMADYRGIKLERRILAKLMLLEYFRPQFFRSLAEWQSMQSGISKQLKIMEQSLPFQQNNESEKDPSAKVVDLKEKEKLPEIDAWLQDQWVLQWAETEPSLAEIDLRPYYYFSREKLTDLSGSAKRLSPEAQNIIRKLFSKSEAVRGNAFRQATSLNQADAAAVLDELFEKSRNSENNSDENSSLGLAVNWVFERNELGAELIAFINALPDSDLPIWVVTRLEKALKDSPHKSALLKLLERISNSLTASKALKTAAKSRFDKIVKGGK</sequence>
<feature type="domain" description="KAP NTPase" evidence="1">
    <location>
        <begin position="19"/>
        <end position="368"/>
    </location>
</feature>
<organism evidence="2">
    <name type="scientific">uncultured Desulfobacterium sp</name>
    <dbReference type="NCBI Taxonomy" id="201089"/>
    <lineage>
        <taxon>Bacteria</taxon>
        <taxon>Pseudomonadati</taxon>
        <taxon>Thermodesulfobacteriota</taxon>
        <taxon>Desulfobacteria</taxon>
        <taxon>Desulfobacterales</taxon>
        <taxon>Desulfobacteriaceae</taxon>
        <taxon>Desulfobacterium</taxon>
        <taxon>environmental samples</taxon>
    </lineage>
</organism>
<gene>
    <name evidence="2" type="ORF">PITCH_A420099</name>
</gene>
<dbReference type="PANTHER" id="PTHR22674">
    <property type="entry name" value="NTPASE, KAP FAMILY P-LOOP DOMAIN-CONTAINING 1"/>
    <property type="match status" value="1"/>
</dbReference>
<dbReference type="InterPro" id="IPR027417">
    <property type="entry name" value="P-loop_NTPase"/>
</dbReference>
<dbReference type="Pfam" id="PF07693">
    <property type="entry name" value="KAP_NTPase"/>
    <property type="match status" value="1"/>
</dbReference>
<dbReference type="SUPFAM" id="SSF52540">
    <property type="entry name" value="P-loop containing nucleoside triphosphate hydrolases"/>
    <property type="match status" value="1"/>
</dbReference>
<name>A0A445N055_9BACT</name>
<evidence type="ECO:0000313" key="2">
    <source>
        <dbReference type="EMBL" id="SPD75138.1"/>
    </source>
</evidence>
<evidence type="ECO:0000259" key="1">
    <source>
        <dbReference type="Pfam" id="PF07693"/>
    </source>
</evidence>
<dbReference type="Gene3D" id="3.40.50.300">
    <property type="entry name" value="P-loop containing nucleotide triphosphate hydrolases"/>
    <property type="match status" value="1"/>
</dbReference>
<dbReference type="PANTHER" id="PTHR22674:SF6">
    <property type="entry name" value="NTPASE KAP FAMILY P-LOOP DOMAIN-CONTAINING PROTEIN 1"/>
    <property type="match status" value="1"/>
</dbReference>